<gene>
    <name evidence="1" type="ORF">NIES4072_31170</name>
</gene>
<protein>
    <submittedName>
        <fullName evidence="1">Uncharacterized protein</fullName>
    </submittedName>
</protein>
<keyword evidence="2" id="KW-1185">Reference proteome</keyword>
<proteinExistence type="predicted"/>
<name>A0A2R5FN36_NOSCO</name>
<dbReference type="AlphaFoldDB" id="A0A2R5FN36"/>
<accession>A0A2R5FN36</accession>
<dbReference type="Proteomes" id="UP000245124">
    <property type="component" value="Unassembled WGS sequence"/>
</dbReference>
<evidence type="ECO:0000313" key="2">
    <source>
        <dbReference type="Proteomes" id="UP000245124"/>
    </source>
</evidence>
<dbReference type="EMBL" id="BDUD01000001">
    <property type="protein sequence ID" value="GBG19449.1"/>
    <property type="molecule type" value="Genomic_DNA"/>
</dbReference>
<sequence>MKAITVKGPIAWTIFNANYTTLLGRIMERK</sequence>
<organism evidence="1 2">
    <name type="scientific">Nostoc commune NIES-4072</name>
    <dbReference type="NCBI Taxonomy" id="2005467"/>
    <lineage>
        <taxon>Bacteria</taxon>
        <taxon>Bacillati</taxon>
        <taxon>Cyanobacteriota</taxon>
        <taxon>Cyanophyceae</taxon>
        <taxon>Nostocales</taxon>
        <taxon>Nostocaceae</taxon>
        <taxon>Nostoc</taxon>
    </lineage>
</organism>
<evidence type="ECO:0000313" key="1">
    <source>
        <dbReference type="EMBL" id="GBG19449.1"/>
    </source>
</evidence>
<reference evidence="1 2" key="1">
    <citation type="submission" date="2017-06" db="EMBL/GenBank/DDBJ databases">
        <title>Genome sequencing of cyanobaciteial culture collection at National Institute for Environmental Studies (NIES).</title>
        <authorList>
            <person name="Hirose Y."/>
            <person name="Shimura Y."/>
            <person name="Fujisawa T."/>
            <person name="Nakamura Y."/>
            <person name="Kawachi M."/>
        </authorList>
    </citation>
    <scope>NUCLEOTIDE SEQUENCE [LARGE SCALE GENOMIC DNA]</scope>
    <source>
        <strain evidence="1 2">NIES-4072</strain>
    </source>
</reference>
<comment type="caution">
    <text evidence="1">The sequence shown here is derived from an EMBL/GenBank/DDBJ whole genome shotgun (WGS) entry which is preliminary data.</text>
</comment>